<feature type="domain" description="ABC transporter" evidence="5">
    <location>
        <begin position="241"/>
        <end position="451"/>
    </location>
</feature>
<dbReference type="GO" id="GO:0055085">
    <property type="term" value="P:transmembrane transport"/>
    <property type="evidence" value="ECO:0007669"/>
    <property type="project" value="InterPro"/>
</dbReference>
<feature type="domain" description="ABC transporter" evidence="5">
    <location>
        <begin position="4"/>
        <end position="240"/>
    </location>
</feature>
<dbReference type="InterPro" id="IPR003439">
    <property type="entry name" value="ABC_transporter-like_ATP-bd"/>
</dbReference>
<dbReference type="Proteomes" id="UP000319809">
    <property type="component" value="Chromosome"/>
</dbReference>
<dbReference type="SUPFAM" id="SSF52540">
    <property type="entry name" value="P-loop containing nucleoside triphosphate hydrolases"/>
    <property type="match status" value="2"/>
</dbReference>
<dbReference type="AlphaFoldDB" id="A0A4Y5YEW2"/>
<dbReference type="EMBL" id="CP041036">
    <property type="protein sequence ID" value="QDE31089.1"/>
    <property type="molecule type" value="Genomic_DNA"/>
</dbReference>
<accession>A0A4Y5YEW2</accession>
<evidence type="ECO:0000256" key="1">
    <source>
        <dbReference type="ARBA" id="ARBA00005417"/>
    </source>
</evidence>
<dbReference type="GO" id="GO:0005524">
    <property type="term" value="F:ATP binding"/>
    <property type="evidence" value="ECO:0007669"/>
    <property type="project" value="UniProtKB-KW"/>
</dbReference>
<dbReference type="PANTHER" id="PTHR42788:SF13">
    <property type="entry name" value="ALIPHATIC SULFONATES IMPORT ATP-BINDING PROTEIN SSUB"/>
    <property type="match status" value="1"/>
</dbReference>
<gene>
    <name evidence="6" type="ORF">FH971_08980</name>
</gene>
<dbReference type="GO" id="GO:0016887">
    <property type="term" value="F:ATP hydrolysis activity"/>
    <property type="evidence" value="ECO:0007669"/>
    <property type="project" value="InterPro"/>
</dbReference>
<dbReference type="KEGG" id="spol:FH971_08980"/>
<name>A0A4Y5YEW2_9GAMM</name>
<evidence type="ECO:0000256" key="4">
    <source>
        <dbReference type="ARBA" id="ARBA00022840"/>
    </source>
</evidence>
<keyword evidence="2" id="KW-0813">Transport</keyword>
<evidence type="ECO:0000313" key="7">
    <source>
        <dbReference type="Proteomes" id="UP000319809"/>
    </source>
</evidence>
<dbReference type="InterPro" id="IPR003593">
    <property type="entry name" value="AAA+_ATPase"/>
</dbReference>
<keyword evidence="3" id="KW-0547">Nucleotide-binding</keyword>
<proteinExistence type="inferred from homology"/>
<dbReference type="PANTHER" id="PTHR42788">
    <property type="entry name" value="TAURINE IMPORT ATP-BINDING PROTEIN-RELATED"/>
    <property type="match status" value="1"/>
</dbReference>
<dbReference type="CDD" id="cd03225">
    <property type="entry name" value="ABC_cobalt_CbiO_domain1"/>
    <property type="match status" value="1"/>
</dbReference>
<dbReference type="RefSeq" id="WP_140234071.1">
    <property type="nucleotide sequence ID" value="NZ_CP041036.1"/>
</dbReference>
<evidence type="ECO:0000313" key="6">
    <source>
        <dbReference type="EMBL" id="QDE31089.1"/>
    </source>
</evidence>
<dbReference type="SMART" id="SM00382">
    <property type="entry name" value="AAA"/>
    <property type="match status" value="2"/>
</dbReference>
<reference evidence="6 7" key="1">
    <citation type="submission" date="2019-06" db="EMBL/GenBank/DDBJ databases">
        <title>The genome of Shewanella sp. SM1901.</title>
        <authorList>
            <person name="Cha Q."/>
        </authorList>
    </citation>
    <scope>NUCLEOTIDE SEQUENCE [LARGE SCALE GENOMIC DNA]</scope>
    <source>
        <strain evidence="6 7">SM1901</strain>
    </source>
</reference>
<evidence type="ECO:0000259" key="5">
    <source>
        <dbReference type="PROSITE" id="PS50893"/>
    </source>
</evidence>
<dbReference type="Gene3D" id="3.40.50.300">
    <property type="entry name" value="P-loop containing nucleotide triphosphate hydrolases"/>
    <property type="match status" value="2"/>
</dbReference>
<evidence type="ECO:0000256" key="3">
    <source>
        <dbReference type="ARBA" id="ARBA00022741"/>
    </source>
</evidence>
<protein>
    <submittedName>
        <fullName evidence="6">ATP-binding cassette domain-containing protein</fullName>
    </submittedName>
</protein>
<evidence type="ECO:0000256" key="2">
    <source>
        <dbReference type="ARBA" id="ARBA00022448"/>
    </source>
</evidence>
<sequence length="451" mass="50254">MKLLELKNVSVSYGSHLPKVLQNINLVISRGQCHCVSGPTGSGKSSLLNLLAGVLNHPHDGDIWSNPQLLAGLVTQDPQTQLLRNTVGAEVAFTLENIGVPAKDMLPKVQLALRRVGLHMRLDTKVNTLSLGQKYRLIMASQLVCEPNLLLLDEPWAQLDDKGVSELLAVLHNLIQDGMALVLVEHNPHAFADIIQYYWQFDDGDLSEGIYSINSDLRPQLGSQQKSCRKEEEEFIDDVVISAKAFEFRFDGNPKLFTCPQDLTLYAGEIVSLIGDNGSGKTSLLRALAGVLSLKKRLPLTVLERTPKLGVYGAELGFLMQRPSRQLFETNVLAEMQFSLKRFDLPQIRATEMLEELELTTLSNLSPHTLSYGQQHIIALASLACLQPKLLLLDDPLAGMDKFYYSKVWYLLERLQSQGCTILLSSHRSIKHHAISRQFGLREGLLQEESI</sequence>
<organism evidence="6 7">
    <name type="scientific">Shewanella polaris</name>
    <dbReference type="NCBI Taxonomy" id="2588449"/>
    <lineage>
        <taxon>Bacteria</taxon>
        <taxon>Pseudomonadati</taxon>
        <taxon>Pseudomonadota</taxon>
        <taxon>Gammaproteobacteria</taxon>
        <taxon>Alteromonadales</taxon>
        <taxon>Shewanellaceae</taxon>
        <taxon>Shewanella</taxon>
    </lineage>
</organism>
<comment type="similarity">
    <text evidence="1">Belongs to the ABC transporter superfamily.</text>
</comment>
<keyword evidence="4 6" id="KW-0067">ATP-binding</keyword>
<dbReference type="InterPro" id="IPR015856">
    <property type="entry name" value="ABC_transpr_CbiO/EcfA_su"/>
</dbReference>
<dbReference type="PROSITE" id="PS50893">
    <property type="entry name" value="ABC_TRANSPORTER_2"/>
    <property type="match status" value="2"/>
</dbReference>
<keyword evidence="7" id="KW-1185">Reference proteome</keyword>
<dbReference type="InterPro" id="IPR050166">
    <property type="entry name" value="ABC_transporter_ATP-bind"/>
</dbReference>
<dbReference type="InterPro" id="IPR027417">
    <property type="entry name" value="P-loop_NTPase"/>
</dbReference>
<dbReference type="Pfam" id="PF00005">
    <property type="entry name" value="ABC_tran"/>
    <property type="match status" value="2"/>
</dbReference>
<dbReference type="GO" id="GO:0016020">
    <property type="term" value="C:membrane"/>
    <property type="evidence" value="ECO:0007669"/>
    <property type="project" value="InterPro"/>
</dbReference>